<dbReference type="Gene3D" id="3.40.190.80">
    <property type="match status" value="1"/>
</dbReference>
<evidence type="ECO:0000256" key="4">
    <source>
        <dbReference type="PIRSR" id="PIRSR600760-2"/>
    </source>
</evidence>
<dbReference type="CDD" id="cd01637">
    <property type="entry name" value="IMPase_like"/>
    <property type="match status" value="1"/>
</dbReference>
<dbReference type="PRINTS" id="PR00377">
    <property type="entry name" value="IMPHPHTASES"/>
</dbReference>
<keyword evidence="3 4" id="KW-0460">Magnesium</keyword>
<feature type="binding site" evidence="4">
    <location>
        <position position="90"/>
    </location>
    <ligand>
        <name>Mg(2+)</name>
        <dbReference type="ChEBI" id="CHEBI:18420"/>
        <label>2</label>
    </ligand>
</feature>
<evidence type="ECO:0000256" key="3">
    <source>
        <dbReference type="ARBA" id="ARBA00022842"/>
    </source>
</evidence>
<evidence type="ECO:0000256" key="2">
    <source>
        <dbReference type="ARBA" id="ARBA00022801"/>
    </source>
</evidence>
<dbReference type="SUPFAM" id="SSF56655">
    <property type="entry name" value="Carbohydrate phosphatase"/>
    <property type="match status" value="1"/>
</dbReference>
<sequence length="280" mass="29611">MTRDHGAALLPVDDWLADLARAAERDDDRWLAEALVRRGGVIGSHWLGGELTRQTKTSVSDFLTQADAQAEADIAAAIRALRPADGILGEEGTSTTGASGRRWIIDPIDGTYNYASRLESWCSAVALQGPGANLIGAIRQDSVEGTWLGHVTEDGAAAWLNGSRLPRLADVPLAQLSLATYLHPTYLANPDALQPWLAACAGSATLRMNGSGSCDLARVATGRLGAFLQHSTAEWDWYPGVALVLGAGGVAETVEHRGFRWHVAGGAGAVAQLIERLRSA</sequence>
<dbReference type="PANTHER" id="PTHR20854">
    <property type="entry name" value="INOSITOL MONOPHOSPHATASE"/>
    <property type="match status" value="1"/>
</dbReference>
<dbReference type="STRING" id="1193518.BN13_680006"/>
<dbReference type="InterPro" id="IPR000760">
    <property type="entry name" value="Inositol_monophosphatase-like"/>
</dbReference>
<comment type="caution">
    <text evidence="5">The sequence shown here is derived from an EMBL/GenBank/DDBJ whole genome shotgun (WGS) entry which is preliminary data.</text>
</comment>
<reference evidence="5 6" key="1">
    <citation type="journal article" date="2013" name="ISME J.">
        <title>A metabolic model for members of the genus Tetrasphaera involved in enhanced biological phosphorus removal.</title>
        <authorList>
            <person name="Kristiansen R."/>
            <person name="Nguyen H.T.T."/>
            <person name="Saunders A.M."/>
            <person name="Nielsen J.L."/>
            <person name="Wimmer R."/>
            <person name="Le V.Q."/>
            <person name="McIlroy S.J."/>
            <person name="Petrovski S."/>
            <person name="Seviour R.J."/>
            <person name="Calteau A."/>
            <person name="Nielsen K.L."/>
            <person name="Nielsen P.H."/>
        </authorList>
    </citation>
    <scope>NUCLEOTIDE SEQUENCE [LARGE SCALE GENOMIC DNA]</scope>
    <source>
        <strain evidence="5 6">Ben 74</strain>
    </source>
</reference>
<keyword evidence="2" id="KW-0378">Hydrolase</keyword>
<keyword evidence="6" id="KW-1185">Reference proteome</keyword>
<evidence type="ECO:0000313" key="6">
    <source>
        <dbReference type="Proteomes" id="UP000035720"/>
    </source>
</evidence>
<dbReference type="InterPro" id="IPR020583">
    <property type="entry name" value="Inositol_monoP_metal-BS"/>
</dbReference>
<dbReference type="OrthoDB" id="9772456at2"/>
<organism evidence="5 6">
    <name type="scientific">Nostocoides jenkinsii Ben 74</name>
    <dbReference type="NCBI Taxonomy" id="1193518"/>
    <lineage>
        <taxon>Bacteria</taxon>
        <taxon>Bacillati</taxon>
        <taxon>Actinomycetota</taxon>
        <taxon>Actinomycetes</taxon>
        <taxon>Micrococcales</taxon>
        <taxon>Intrasporangiaceae</taxon>
        <taxon>Nostocoides</taxon>
    </lineage>
</organism>
<comment type="cofactor">
    <cofactor evidence="4">
        <name>Mg(2+)</name>
        <dbReference type="ChEBI" id="CHEBI:18420"/>
    </cofactor>
</comment>
<evidence type="ECO:0000256" key="1">
    <source>
        <dbReference type="ARBA" id="ARBA00022723"/>
    </source>
</evidence>
<dbReference type="PANTHER" id="PTHR20854:SF4">
    <property type="entry name" value="INOSITOL-1-MONOPHOSPHATASE-RELATED"/>
    <property type="match status" value="1"/>
</dbReference>
<feature type="binding site" evidence="4">
    <location>
        <position position="106"/>
    </location>
    <ligand>
        <name>Mg(2+)</name>
        <dbReference type="ChEBI" id="CHEBI:18420"/>
        <label>1</label>
        <note>catalytic</note>
    </ligand>
</feature>
<feature type="binding site" evidence="4">
    <location>
        <position position="108"/>
    </location>
    <ligand>
        <name>Mg(2+)</name>
        <dbReference type="ChEBI" id="CHEBI:18420"/>
        <label>1</label>
        <note>catalytic</note>
    </ligand>
</feature>
<dbReference type="GO" id="GO:0006020">
    <property type="term" value="P:inositol metabolic process"/>
    <property type="evidence" value="ECO:0007669"/>
    <property type="project" value="TreeGrafter"/>
</dbReference>
<dbReference type="GO" id="GO:0008934">
    <property type="term" value="F:inositol monophosphate 1-phosphatase activity"/>
    <property type="evidence" value="ECO:0007669"/>
    <property type="project" value="TreeGrafter"/>
</dbReference>
<proteinExistence type="predicted"/>
<accession>A0A077MCJ2</accession>
<keyword evidence="1 4" id="KW-0479">Metal-binding</keyword>
<dbReference type="Pfam" id="PF00459">
    <property type="entry name" value="Inositol_P"/>
    <property type="match status" value="1"/>
</dbReference>
<feature type="binding site" evidence="4">
    <location>
        <position position="109"/>
    </location>
    <ligand>
        <name>Mg(2+)</name>
        <dbReference type="ChEBI" id="CHEBI:18420"/>
        <label>1</label>
        <note>catalytic</note>
    </ligand>
</feature>
<dbReference type="GO" id="GO:0046872">
    <property type="term" value="F:metal ion binding"/>
    <property type="evidence" value="ECO:0007669"/>
    <property type="project" value="UniProtKB-KW"/>
</dbReference>
<dbReference type="GO" id="GO:0007165">
    <property type="term" value="P:signal transduction"/>
    <property type="evidence" value="ECO:0007669"/>
    <property type="project" value="TreeGrafter"/>
</dbReference>
<name>A0A077MCJ2_9MICO</name>
<dbReference type="RefSeq" id="WP_084733706.1">
    <property type="nucleotide sequence ID" value="NZ_HF571038.1"/>
</dbReference>
<dbReference type="EMBL" id="CAJC01000181">
    <property type="protein sequence ID" value="CCI54324.1"/>
    <property type="molecule type" value="Genomic_DNA"/>
</dbReference>
<gene>
    <name evidence="5" type="ORF">BN13_680006</name>
</gene>
<dbReference type="Proteomes" id="UP000035720">
    <property type="component" value="Unassembled WGS sequence"/>
</dbReference>
<protein>
    <submittedName>
        <fullName evidence="5">Inositol monophosphatase</fullName>
    </submittedName>
</protein>
<evidence type="ECO:0000313" key="5">
    <source>
        <dbReference type="EMBL" id="CCI54324.1"/>
    </source>
</evidence>
<dbReference type="Gene3D" id="3.30.540.10">
    <property type="entry name" value="Fructose-1,6-Bisphosphatase, subunit A, domain 1"/>
    <property type="match status" value="1"/>
</dbReference>
<dbReference type="PROSITE" id="PS00629">
    <property type="entry name" value="IMP_1"/>
    <property type="match status" value="1"/>
</dbReference>
<feature type="binding site" evidence="4">
    <location>
        <position position="236"/>
    </location>
    <ligand>
        <name>Mg(2+)</name>
        <dbReference type="ChEBI" id="CHEBI:18420"/>
        <label>1</label>
        <note>catalytic</note>
    </ligand>
</feature>
<dbReference type="AlphaFoldDB" id="A0A077MCJ2"/>